<evidence type="ECO:0000313" key="2">
    <source>
        <dbReference type="EMBL" id="AHI18840.1"/>
    </source>
</evidence>
<reference evidence="2" key="2">
    <citation type="journal article" date="2014" name="Int. J. Syst. Evol. Microbiol.">
        <title>Complete genome sequence of Corynebacterium casei LMG S-19264T (=DSM 44701T), isolated from a smear-ripened cheese.</title>
        <authorList>
            <consortium name="US DOE Joint Genome Institute (JGI-PGF)"/>
            <person name="Walter F."/>
            <person name="Albersmeier A."/>
            <person name="Kalinowski J."/>
            <person name="Ruckert C."/>
        </authorList>
    </citation>
    <scope>NUCLEOTIDE SEQUENCE</scope>
    <source>
        <strain evidence="2">LMG S-19264</strain>
    </source>
</reference>
<accession>A0ABN4C8I0</accession>
<proteinExistence type="predicted"/>
<protein>
    <recommendedName>
        <fullName evidence="4">DNA-binding protein</fullName>
    </recommendedName>
</protein>
<dbReference type="EMBL" id="CP004350">
    <property type="protein sequence ID" value="AHI18824.1"/>
    <property type="molecule type" value="Genomic_DNA"/>
</dbReference>
<dbReference type="EMBL" id="CP004350">
    <property type="protein sequence ID" value="AHI18840.1"/>
    <property type="molecule type" value="Genomic_DNA"/>
</dbReference>
<dbReference type="RefSeq" id="WP_025386919.1">
    <property type="nucleotide sequence ID" value="NZ_CP004350.1"/>
</dbReference>
<dbReference type="GeneID" id="82876459"/>
<name>A0ABN4C8I0_9CORY</name>
<organism evidence="2 3">
    <name type="scientific">Corynebacterium casei LMG S-19264</name>
    <dbReference type="NCBI Taxonomy" id="1285583"/>
    <lineage>
        <taxon>Bacteria</taxon>
        <taxon>Bacillati</taxon>
        <taxon>Actinomycetota</taxon>
        <taxon>Actinomycetes</taxon>
        <taxon>Mycobacteriales</taxon>
        <taxon>Corynebacteriaceae</taxon>
        <taxon>Corynebacterium</taxon>
    </lineage>
</organism>
<reference evidence="3" key="1">
    <citation type="submission" date="2013-02" db="EMBL/GenBank/DDBJ databases">
        <title>The complete genome sequence of Corynebacterium casei LMG S-19264 (=DSM 44701).</title>
        <authorList>
            <person name="Ruckert C."/>
            <person name="Albersmeier A."/>
            <person name="Kalinowski J."/>
        </authorList>
    </citation>
    <scope>NUCLEOTIDE SEQUENCE [LARGE SCALE GENOMIC DNA]</scope>
    <source>
        <strain evidence="3">LMG S-19264</strain>
    </source>
</reference>
<gene>
    <name evidence="1" type="ORF">CCASEI_01195</name>
    <name evidence="2" type="ORF">CCASEI_01275</name>
</gene>
<sequence>MTPASQPPPLRIDDLLGNRIILEAGQEAIVGRSGTFPVGTDDAFLHRSLFQLWYGGLGWMIANRGRHIPLDIEPRGSRSLTRIHLGPGAVTVMPAGPSAITFTTPERHYEIHIDIPSTGISRPSQLNTFDGDITHARHIPNEDQRIMLDALAAPLIKNPGANDGDLPTVKELAEQLGWTEKKTNQKIERLCQRLAQDGENVYKPYKNFLAHYAASQARR</sequence>
<evidence type="ECO:0000313" key="1">
    <source>
        <dbReference type="EMBL" id="AHI18824.1"/>
    </source>
</evidence>
<keyword evidence="3" id="KW-1185">Reference proteome</keyword>
<evidence type="ECO:0000313" key="3">
    <source>
        <dbReference type="Proteomes" id="UP000019226"/>
    </source>
</evidence>
<evidence type="ECO:0008006" key="4">
    <source>
        <dbReference type="Google" id="ProtNLM"/>
    </source>
</evidence>
<dbReference type="Proteomes" id="UP000019226">
    <property type="component" value="Chromosome"/>
</dbReference>